<organism evidence="1 2">
    <name type="scientific">Delftia deserti</name>
    <dbReference type="NCBI Taxonomy" id="1651218"/>
    <lineage>
        <taxon>Bacteria</taxon>
        <taxon>Pseudomonadati</taxon>
        <taxon>Pseudomonadota</taxon>
        <taxon>Betaproteobacteria</taxon>
        <taxon>Burkholderiales</taxon>
        <taxon>Comamonadaceae</taxon>
        <taxon>Delftia</taxon>
    </lineage>
</organism>
<sequence length="140" mass="13937">MAGEYDPTSGMSPLELLLAGIGQGMNNTKSGIQQSLGQLSKQDIRDLRDLDSPLLSTGMGRAGSVLGSTLSMVPVAFAPGANTLAGAGLLGAGMGLLQPSGSTDETLRNAAMFGLLGPSSQLSGRGLGGLLSMPGKAAAY</sequence>
<dbReference type="Proteomes" id="UP001597287">
    <property type="component" value="Unassembled WGS sequence"/>
</dbReference>
<name>A0ABW5EP15_9BURK</name>
<evidence type="ECO:0000313" key="1">
    <source>
        <dbReference type="EMBL" id="MFD2319446.1"/>
    </source>
</evidence>
<protein>
    <submittedName>
        <fullName evidence="1">Uncharacterized protein</fullName>
    </submittedName>
</protein>
<reference evidence="2" key="1">
    <citation type="journal article" date="2019" name="Int. J. Syst. Evol. Microbiol.">
        <title>The Global Catalogue of Microorganisms (GCM) 10K type strain sequencing project: providing services to taxonomists for standard genome sequencing and annotation.</title>
        <authorList>
            <consortium name="The Broad Institute Genomics Platform"/>
            <consortium name="The Broad Institute Genome Sequencing Center for Infectious Disease"/>
            <person name="Wu L."/>
            <person name="Ma J."/>
        </authorList>
    </citation>
    <scope>NUCLEOTIDE SEQUENCE [LARGE SCALE GENOMIC DNA]</scope>
    <source>
        <strain evidence="2">CCUG 62793</strain>
    </source>
</reference>
<dbReference type="RefSeq" id="WP_380106568.1">
    <property type="nucleotide sequence ID" value="NZ_JBHSIH010000001.1"/>
</dbReference>
<keyword evidence="2" id="KW-1185">Reference proteome</keyword>
<comment type="caution">
    <text evidence="1">The sequence shown here is derived from an EMBL/GenBank/DDBJ whole genome shotgun (WGS) entry which is preliminary data.</text>
</comment>
<gene>
    <name evidence="1" type="ORF">ACFSPV_12055</name>
</gene>
<evidence type="ECO:0000313" key="2">
    <source>
        <dbReference type="Proteomes" id="UP001597287"/>
    </source>
</evidence>
<proteinExistence type="predicted"/>
<accession>A0ABW5EP15</accession>
<dbReference type="EMBL" id="JBHUIG010000012">
    <property type="protein sequence ID" value="MFD2319446.1"/>
    <property type="molecule type" value="Genomic_DNA"/>
</dbReference>